<sequence>MIWVFFTVVAVLIAAGFALLITGRLTYDALPPPVHTEHDVGADRIERAADVDAIHFDTALRGYRMDQVDDVLDALRGRLAAYEAGEVPTMTLPRVSPGAPPTRPAGEVG</sequence>
<evidence type="ECO:0000313" key="2">
    <source>
        <dbReference type="Proteomes" id="UP001501475"/>
    </source>
</evidence>
<dbReference type="Gene3D" id="6.10.250.660">
    <property type="match status" value="1"/>
</dbReference>
<dbReference type="InterPro" id="IPR019933">
    <property type="entry name" value="DivIVA_domain"/>
</dbReference>
<gene>
    <name evidence="1" type="ORF">GCM10009810_06020</name>
</gene>
<organism evidence="1 2">
    <name type="scientific">Nostocoides vanveenii</name>
    <dbReference type="NCBI Taxonomy" id="330835"/>
    <lineage>
        <taxon>Bacteria</taxon>
        <taxon>Bacillati</taxon>
        <taxon>Actinomycetota</taxon>
        <taxon>Actinomycetes</taxon>
        <taxon>Micrococcales</taxon>
        <taxon>Intrasporangiaceae</taxon>
        <taxon>Nostocoides</taxon>
    </lineage>
</organism>
<proteinExistence type="predicted"/>
<comment type="caution">
    <text evidence="1">The sequence shown here is derived from an EMBL/GenBank/DDBJ whole genome shotgun (WGS) entry which is preliminary data.</text>
</comment>
<evidence type="ECO:0008006" key="3">
    <source>
        <dbReference type="Google" id="ProtNLM"/>
    </source>
</evidence>
<evidence type="ECO:0000313" key="1">
    <source>
        <dbReference type="EMBL" id="GAA1748269.1"/>
    </source>
</evidence>
<dbReference type="NCBIfam" id="TIGR03544">
    <property type="entry name" value="DivI1A_domain"/>
    <property type="match status" value="1"/>
</dbReference>
<accession>A0ABN2K4M7</accession>
<name>A0ABN2K4M7_9MICO</name>
<protein>
    <recommendedName>
        <fullName evidence="3">DivIVA domain-containing protein</fullName>
    </recommendedName>
</protein>
<dbReference type="Proteomes" id="UP001501475">
    <property type="component" value="Unassembled WGS sequence"/>
</dbReference>
<keyword evidence="2" id="KW-1185">Reference proteome</keyword>
<dbReference type="RefSeq" id="WP_324386842.1">
    <property type="nucleotide sequence ID" value="NZ_BAAAPN010000017.1"/>
</dbReference>
<dbReference type="EMBL" id="BAAAPN010000017">
    <property type="protein sequence ID" value="GAA1748269.1"/>
    <property type="molecule type" value="Genomic_DNA"/>
</dbReference>
<reference evidence="1 2" key="1">
    <citation type="journal article" date="2019" name="Int. J. Syst. Evol. Microbiol.">
        <title>The Global Catalogue of Microorganisms (GCM) 10K type strain sequencing project: providing services to taxonomists for standard genome sequencing and annotation.</title>
        <authorList>
            <consortium name="The Broad Institute Genomics Platform"/>
            <consortium name="The Broad Institute Genome Sequencing Center for Infectious Disease"/>
            <person name="Wu L."/>
            <person name="Ma J."/>
        </authorList>
    </citation>
    <scope>NUCLEOTIDE SEQUENCE [LARGE SCALE GENOMIC DNA]</scope>
    <source>
        <strain evidence="1 2">JCM 15591</strain>
    </source>
</reference>